<dbReference type="Pfam" id="PF02518">
    <property type="entry name" value="HATPase_c"/>
    <property type="match status" value="1"/>
</dbReference>
<dbReference type="EC" id="2.7.13.3" evidence="3"/>
<dbReference type="InterPro" id="IPR005467">
    <property type="entry name" value="His_kinase_dom"/>
</dbReference>
<evidence type="ECO:0000313" key="14">
    <source>
        <dbReference type="Proteomes" id="UP000715781"/>
    </source>
</evidence>
<sequence>MNTPRRLKFLQRLQPKILVFTFGASLFPVLVLSNVIWQFVEKPLIELEKTRLDDQVLAFRGYTSATEKGLQNLISSYANWTDLYNAVQQPNRAWIEKEVSNQLLFTTDIDLVKVIKSANGEILGESGSLVLNLPAVQAKVRDLSQRHKLSQVLIDTESQGLVLLGSSPVSRSDGTGEQSGTLIAGQLIDRGWLRQFLNYSQPTTKLEIISLDGKFSVSSSSAQQPDTWEQANFSRNILPTIFQKHSIYRIQPEVGLNTIYAPIYSGNKPIAILKLQIVAQYFQQAKLTLTRLIWLGLSLATVLSVLIAHLLARQISNPIIQLAKRSKTLATGDLTSPIPNIKSSDEIEQLANAYQEMANSLTSLINNLEQKVMQRTQELELARQTLEERVQQRTVELLQKNQELQLKTEQLHTALHNLKMAESQLIQKEKMSSLGHMVAGIAHEINNPINFIYANLTYIKNYSQDLLNLIFFYQQKYSDPEIQIYIEKIELDYLIKDLPQIIVSMETGATRIQNIIISLKNFARHDEAEIKKINIHEGIDSTLALLQHRLNPHHDCPAIQVIKNYESLPLLECYPQQVNQVFIQILLNAIDALESSQKQVNKLIIIQTKNLGDRAVIKIIDNGIGIESQNISKIFDPFFTTKPVGKGVGLGLTDCYQIIQKHHGNIQVFSQLNQKTEVMIELPYLLSELSYKAKVF</sequence>
<dbReference type="Pfam" id="PF05228">
    <property type="entry name" value="CHASE4"/>
    <property type="match status" value="1"/>
</dbReference>
<dbReference type="SMART" id="SM00304">
    <property type="entry name" value="HAMP"/>
    <property type="match status" value="1"/>
</dbReference>
<dbReference type="CDD" id="cd06225">
    <property type="entry name" value="HAMP"/>
    <property type="match status" value="1"/>
</dbReference>
<dbReference type="PANTHER" id="PTHR43065:SF10">
    <property type="entry name" value="PEROXIDE STRESS-ACTIVATED HISTIDINE KINASE MAK3"/>
    <property type="match status" value="1"/>
</dbReference>
<organism evidence="13 14">
    <name type="scientific">Mojavia pulchra JT2-VF2</name>
    <dbReference type="NCBI Taxonomy" id="287848"/>
    <lineage>
        <taxon>Bacteria</taxon>
        <taxon>Bacillati</taxon>
        <taxon>Cyanobacteriota</taxon>
        <taxon>Cyanophyceae</taxon>
        <taxon>Nostocales</taxon>
        <taxon>Nostocaceae</taxon>
    </lineage>
</organism>
<keyword evidence="4" id="KW-0597">Phosphoprotein</keyword>
<name>A0A951Q4Y1_9NOST</name>
<dbReference type="Gene3D" id="3.30.565.10">
    <property type="entry name" value="Histidine kinase-like ATPase, C-terminal domain"/>
    <property type="match status" value="1"/>
</dbReference>
<reference evidence="13" key="2">
    <citation type="journal article" date="2022" name="Microbiol. Resour. Announc.">
        <title>Metagenome Sequencing to Explore Phylogenomics of Terrestrial Cyanobacteria.</title>
        <authorList>
            <person name="Ward R.D."/>
            <person name="Stajich J.E."/>
            <person name="Johansen J.R."/>
            <person name="Huntemann M."/>
            <person name="Clum A."/>
            <person name="Foster B."/>
            <person name="Foster B."/>
            <person name="Roux S."/>
            <person name="Palaniappan K."/>
            <person name="Varghese N."/>
            <person name="Mukherjee S."/>
            <person name="Reddy T.B.K."/>
            <person name="Daum C."/>
            <person name="Copeland A."/>
            <person name="Chen I.A."/>
            <person name="Ivanova N.N."/>
            <person name="Kyrpides N.C."/>
            <person name="Shapiro N."/>
            <person name="Eloe-Fadrosh E.A."/>
            <person name="Pietrasiak N."/>
        </authorList>
    </citation>
    <scope>NUCLEOTIDE SEQUENCE</scope>
    <source>
        <strain evidence="13">JT2-VF2</strain>
    </source>
</reference>
<keyword evidence="10" id="KW-0175">Coiled coil</keyword>
<dbReference type="PROSITE" id="PS50109">
    <property type="entry name" value="HIS_KIN"/>
    <property type="match status" value="1"/>
</dbReference>
<dbReference type="CDD" id="cd00082">
    <property type="entry name" value="HisKA"/>
    <property type="match status" value="1"/>
</dbReference>
<feature type="coiled-coil region" evidence="10">
    <location>
        <begin position="347"/>
        <end position="407"/>
    </location>
</feature>
<evidence type="ECO:0000256" key="7">
    <source>
        <dbReference type="ARBA" id="ARBA00022777"/>
    </source>
</evidence>
<dbReference type="SUPFAM" id="SSF158472">
    <property type="entry name" value="HAMP domain-like"/>
    <property type="match status" value="1"/>
</dbReference>
<comment type="subcellular location">
    <subcellularLocation>
        <location evidence="2">Membrane</location>
    </subcellularLocation>
</comment>
<dbReference type="InterPro" id="IPR036097">
    <property type="entry name" value="HisK_dim/P_sf"/>
</dbReference>
<reference evidence="13" key="1">
    <citation type="submission" date="2021-05" db="EMBL/GenBank/DDBJ databases">
        <authorList>
            <person name="Pietrasiak N."/>
            <person name="Ward R."/>
            <person name="Stajich J.E."/>
            <person name="Kurbessoian T."/>
        </authorList>
    </citation>
    <scope>NUCLEOTIDE SEQUENCE</scope>
    <source>
        <strain evidence="13">JT2-VF2</strain>
    </source>
</reference>
<evidence type="ECO:0000256" key="10">
    <source>
        <dbReference type="SAM" id="Coils"/>
    </source>
</evidence>
<dbReference type="GO" id="GO:0000155">
    <property type="term" value="F:phosphorelay sensor kinase activity"/>
    <property type="evidence" value="ECO:0007669"/>
    <property type="project" value="InterPro"/>
</dbReference>
<dbReference type="InterPro" id="IPR004358">
    <property type="entry name" value="Sig_transdc_His_kin-like_C"/>
</dbReference>
<evidence type="ECO:0000256" key="8">
    <source>
        <dbReference type="ARBA" id="ARBA00022840"/>
    </source>
</evidence>
<comment type="catalytic activity">
    <reaction evidence="1">
        <text>ATP + protein L-histidine = ADP + protein N-phospho-L-histidine.</text>
        <dbReference type="EC" id="2.7.13.3"/>
    </reaction>
</comment>
<evidence type="ECO:0000313" key="13">
    <source>
        <dbReference type="EMBL" id="MBW4565889.1"/>
    </source>
</evidence>
<dbReference type="GO" id="GO:0005524">
    <property type="term" value="F:ATP binding"/>
    <property type="evidence" value="ECO:0007669"/>
    <property type="project" value="UniProtKB-KW"/>
</dbReference>
<dbReference type="InterPro" id="IPR003594">
    <property type="entry name" value="HATPase_dom"/>
</dbReference>
<keyword evidence="8" id="KW-0067">ATP-binding</keyword>
<dbReference type="SUPFAM" id="SSF47384">
    <property type="entry name" value="Homodimeric domain of signal transducing histidine kinase"/>
    <property type="match status" value="1"/>
</dbReference>
<evidence type="ECO:0000256" key="5">
    <source>
        <dbReference type="ARBA" id="ARBA00022679"/>
    </source>
</evidence>
<dbReference type="SUPFAM" id="SSF55874">
    <property type="entry name" value="ATPase domain of HSP90 chaperone/DNA topoisomerase II/histidine kinase"/>
    <property type="match status" value="1"/>
</dbReference>
<evidence type="ECO:0000256" key="3">
    <source>
        <dbReference type="ARBA" id="ARBA00012438"/>
    </source>
</evidence>
<keyword evidence="6" id="KW-0547">Nucleotide-binding</keyword>
<evidence type="ECO:0000256" key="9">
    <source>
        <dbReference type="ARBA" id="ARBA00023012"/>
    </source>
</evidence>
<dbReference type="Pfam" id="PF00672">
    <property type="entry name" value="HAMP"/>
    <property type="match status" value="1"/>
</dbReference>
<dbReference type="PANTHER" id="PTHR43065">
    <property type="entry name" value="SENSOR HISTIDINE KINASE"/>
    <property type="match status" value="1"/>
</dbReference>
<evidence type="ECO:0000259" key="11">
    <source>
        <dbReference type="PROSITE" id="PS50109"/>
    </source>
</evidence>
<dbReference type="InterPro" id="IPR036890">
    <property type="entry name" value="HATPase_C_sf"/>
</dbReference>
<dbReference type="InterPro" id="IPR003661">
    <property type="entry name" value="HisK_dim/P_dom"/>
</dbReference>
<keyword evidence="9" id="KW-0902">Two-component regulatory system</keyword>
<dbReference type="Gene3D" id="6.10.340.10">
    <property type="match status" value="1"/>
</dbReference>
<evidence type="ECO:0000256" key="6">
    <source>
        <dbReference type="ARBA" id="ARBA00022741"/>
    </source>
</evidence>
<evidence type="ECO:0000256" key="4">
    <source>
        <dbReference type="ARBA" id="ARBA00022553"/>
    </source>
</evidence>
<gene>
    <name evidence="13" type="ORF">KME32_33365</name>
</gene>
<evidence type="ECO:0000256" key="2">
    <source>
        <dbReference type="ARBA" id="ARBA00004370"/>
    </source>
</evidence>
<dbReference type="PROSITE" id="PS50885">
    <property type="entry name" value="HAMP"/>
    <property type="match status" value="1"/>
</dbReference>
<dbReference type="EMBL" id="JAHHHN010000051">
    <property type="protein sequence ID" value="MBW4565889.1"/>
    <property type="molecule type" value="Genomic_DNA"/>
</dbReference>
<comment type="caution">
    <text evidence="13">The sequence shown here is derived from an EMBL/GenBank/DDBJ whole genome shotgun (WGS) entry which is preliminary data.</text>
</comment>
<dbReference type="Gene3D" id="1.10.287.130">
    <property type="match status" value="1"/>
</dbReference>
<dbReference type="InterPro" id="IPR003660">
    <property type="entry name" value="HAMP_dom"/>
</dbReference>
<dbReference type="Proteomes" id="UP000715781">
    <property type="component" value="Unassembled WGS sequence"/>
</dbReference>
<keyword evidence="5" id="KW-0808">Transferase</keyword>
<dbReference type="InterPro" id="IPR007892">
    <property type="entry name" value="CHASE4"/>
</dbReference>
<evidence type="ECO:0000259" key="12">
    <source>
        <dbReference type="PROSITE" id="PS50885"/>
    </source>
</evidence>
<dbReference type="GO" id="GO:0016020">
    <property type="term" value="C:membrane"/>
    <property type="evidence" value="ECO:0007669"/>
    <property type="project" value="UniProtKB-SubCell"/>
</dbReference>
<accession>A0A951Q4Y1</accession>
<protein>
    <recommendedName>
        <fullName evidence="3">histidine kinase</fullName>
        <ecNumber evidence="3">2.7.13.3</ecNumber>
    </recommendedName>
</protein>
<proteinExistence type="predicted"/>
<feature type="domain" description="HAMP" evidence="12">
    <location>
        <begin position="313"/>
        <end position="366"/>
    </location>
</feature>
<feature type="domain" description="Histidine kinase" evidence="11">
    <location>
        <begin position="440"/>
        <end position="686"/>
    </location>
</feature>
<evidence type="ECO:0000256" key="1">
    <source>
        <dbReference type="ARBA" id="ARBA00000085"/>
    </source>
</evidence>
<dbReference type="PRINTS" id="PR00344">
    <property type="entry name" value="BCTRLSENSOR"/>
</dbReference>
<dbReference type="AlphaFoldDB" id="A0A951Q4Y1"/>
<dbReference type="SMART" id="SM00387">
    <property type="entry name" value="HATPase_c"/>
    <property type="match status" value="1"/>
</dbReference>
<keyword evidence="7" id="KW-0418">Kinase</keyword>